<dbReference type="AlphaFoldDB" id="A0A7M2WT68"/>
<protein>
    <submittedName>
        <fullName evidence="1">Uncharacterized protein</fullName>
    </submittedName>
</protein>
<gene>
    <name evidence="1" type="ORF">IPV69_17285</name>
</gene>
<evidence type="ECO:0000313" key="1">
    <source>
        <dbReference type="EMBL" id="QOV88011.1"/>
    </source>
</evidence>
<organism evidence="1 2">
    <name type="scientific">Humisphaera borealis</name>
    <dbReference type="NCBI Taxonomy" id="2807512"/>
    <lineage>
        <taxon>Bacteria</taxon>
        <taxon>Pseudomonadati</taxon>
        <taxon>Planctomycetota</taxon>
        <taxon>Phycisphaerae</taxon>
        <taxon>Tepidisphaerales</taxon>
        <taxon>Tepidisphaeraceae</taxon>
        <taxon>Humisphaera</taxon>
    </lineage>
</organism>
<dbReference type="Proteomes" id="UP000593765">
    <property type="component" value="Chromosome"/>
</dbReference>
<sequence>MDNHAMANTTETVRTIDDSLRFVLYGISLILDIDLRAAEIERVFSDRTHESCAKHSYEFHSSPRIRVTGRIEEYEGETVRLSVTAPEFTQELLNRIEETANHASFEGWARRRQM</sequence>
<keyword evidence="2" id="KW-1185">Reference proteome</keyword>
<name>A0A7M2WT68_9BACT</name>
<dbReference type="KEGG" id="hbs:IPV69_17285"/>
<reference evidence="1 2" key="1">
    <citation type="submission" date="2020-10" db="EMBL/GenBank/DDBJ databases">
        <title>Wide distribution of Phycisphaera-like planctomycetes from WD2101 soil group in peatlands and genome analysis of the first cultivated representative.</title>
        <authorList>
            <person name="Dedysh S.N."/>
            <person name="Beletsky A.V."/>
            <person name="Ivanova A."/>
            <person name="Kulichevskaya I.S."/>
            <person name="Suzina N.E."/>
            <person name="Philippov D.A."/>
            <person name="Rakitin A.L."/>
            <person name="Mardanov A.V."/>
            <person name="Ravin N.V."/>
        </authorList>
    </citation>
    <scope>NUCLEOTIDE SEQUENCE [LARGE SCALE GENOMIC DNA]</scope>
    <source>
        <strain evidence="1 2">M1803</strain>
    </source>
</reference>
<dbReference type="RefSeq" id="WP_206290974.1">
    <property type="nucleotide sequence ID" value="NZ_CP063458.1"/>
</dbReference>
<evidence type="ECO:0000313" key="2">
    <source>
        <dbReference type="Proteomes" id="UP000593765"/>
    </source>
</evidence>
<proteinExistence type="predicted"/>
<dbReference type="EMBL" id="CP063458">
    <property type="protein sequence ID" value="QOV88011.1"/>
    <property type="molecule type" value="Genomic_DNA"/>
</dbReference>
<accession>A0A7M2WT68</accession>